<evidence type="ECO:0000313" key="3">
    <source>
        <dbReference type="EMBL" id="QOR58355.1"/>
    </source>
</evidence>
<feature type="compositionally biased region" description="Basic and acidic residues" evidence="2">
    <location>
        <begin position="28"/>
        <end position="44"/>
    </location>
</feature>
<sequence>MDGLNEDFILSGDEIVDIEGLFSEDSQEETKTEESVNTEEKKETTEEEIVDADNLFDTPEGVGSEDKDNQEEEDTKSEKDGTSPKTNFYSSIASALKDEGIFPDLDDETLKSINEPEDFAEAVEKQIQAKLDERQRRIDAALNADIEPEEIKKYENILSYLDSIKEEDITAENDKGEMLRQKLIYQDFRNRGYSDARAQREVQKSINAGTDVEDAKEALEENRKYFTESYQELIKEAQEEAKEEERRVREQAEKLKKVMLEDKEVFEGIPLDKTTRQKAFDNIAKPVFKTEDGEYLTTIGKYERDNPVEFKKYLSVLFTLTDGFKNLDGLVKGKVKKEVKQSLRELEHKLSSSSRSSAGNPRYVGGIEEDNESYIGNGWTPDV</sequence>
<dbReference type="EMBL" id="MT774378">
    <property type="protein sequence ID" value="QOR58355.1"/>
    <property type="molecule type" value="Genomic_DNA"/>
</dbReference>
<feature type="region of interest" description="Disordered" evidence="2">
    <location>
        <begin position="346"/>
        <end position="369"/>
    </location>
</feature>
<organism evidence="3 4">
    <name type="scientific">uncultured phage cr106_1</name>
    <dbReference type="NCBI Taxonomy" id="2772062"/>
    <lineage>
        <taxon>Viruses</taxon>
        <taxon>Duplodnaviria</taxon>
        <taxon>Heunggongvirae</taxon>
        <taxon>Uroviricota</taxon>
        <taxon>Caudoviricetes</taxon>
        <taxon>Crassvirales</taxon>
        <taxon>Steigviridae</taxon>
        <taxon>Asinivirinae</taxon>
        <taxon>Mahstovirus</taxon>
        <taxon>Mahstovirus faecalis</taxon>
    </lineage>
</organism>
<reference evidence="3 4" key="1">
    <citation type="submission" date="2020-07" db="EMBL/GenBank/DDBJ databases">
        <title>Taxonomic proposal: Crassvirales, a new order of highly abundant and diverse bacterial viruses.</title>
        <authorList>
            <person name="Shkoporov A.N."/>
            <person name="Stockdale S.R."/>
            <person name="Guerin E."/>
            <person name="Ross R.P."/>
            <person name="Hill C."/>
        </authorList>
    </citation>
    <scope>NUCLEOTIDE SEQUENCE [LARGE SCALE GENOMIC DNA]</scope>
</reference>
<accession>A0A7M1RV98</accession>
<feature type="coiled-coil region" evidence="1">
    <location>
        <begin position="216"/>
        <end position="261"/>
    </location>
</feature>
<proteinExistence type="predicted"/>
<dbReference type="RefSeq" id="YP_010110513.1">
    <property type="nucleotide sequence ID" value="NC_055871.1"/>
</dbReference>
<keyword evidence="1" id="KW-0175">Coiled coil</keyword>
<name>A0A7M1RV98_9CAUD</name>
<dbReference type="GeneID" id="65128825"/>
<evidence type="ECO:0000313" key="4">
    <source>
        <dbReference type="Proteomes" id="UP000593828"/>
    </source>
</evidence>
<protein>
    <submittedName>
        <fullName evidence="3">Uncharacterized protein</fullName>
    </submittedName>
</protein>
<feature type="region of interest" description="Disordered" evidence="2">
    <location>
        <begin position="19"/>
        <end position="89"/>
    </location>
</feature>
<dbReference type="KEGG" id="vg:65128825"/>
<dbReference type="Proteomes" id="UP000593828">
    <property type="component" value="Segment"/>
</dbReference>
<keyword evidence="4" id="KW-1185">Reference proteome</keyword>
<evidence type="ECO:0000256" key="2">
    <source>
        <dbReference type="SAM" id="MobiDB-lite"/>
    </source>
</evidence>
<evidence type="ECO:0000256" key="1">
    <source>
        <dbReference type="SAM" id="Coils"/>
    </source>
</evidence>